<dbReference type="Proteomes" id="UP000283210">
    <property type="component" value="Chromosome 14"/>
</dbReference>
<keyword evidence="3" id="KW-1185">Reference proteome</keyword>
<evidence type="ECO:0000313" key="3">
    <source>
        <dbReference type="Proteomes" id="UP000283210"/>
    </source>
</evidence>
<feature type="region of interest" description="Disordered" evidence="1">
    <location>
        <begin position="264"/>
        <end position="284"/>
    </location>
</feature>
<protein>
    <submittedName>
        <fullName evidence="2">Uncharacterized protein</fullName>
    </submittedName>
</protein>
<name>A0A3S2MPZ5_ORYJA</name>
<evidence type="ECO:0000313" key="2">
    <source>
        <dbReference type="EMBL" id="RVE64125.1"/>
    </source>
</evidence>
<gene>
    <name evidence="2" type="ORF">OJAV_G00143190</name>
</gene>
<dbReference type="AlphaFoldDB" id="A0A3S2MPZ5"/>
<feature type="compositionally biased region" description="Polar residues" evidence="1">
    <location>
        <begin position="118"/>
        <end position="139"/>
    </location>
</feature>
<dbReference type="OrthoDB" id="8443315at2759"/>
<evidence type="ECO:0000256" key="1">
    <source>
        <dbReference type="SAM" id="MobiDB-lite"/>
    </source>
</evidence>
<feature type="region of interest" description="Disordered" evidence="1">
    <location>
        <begin position="115"/>
        <end position="139"/>
    </location>
</feature>
<reference evidence="2 3" key="1">
    <citation type="submission" date="2018-11" db="EMBL/GenBank/DDBJ databases">
        <authorList>
            <person name="Lopez-Roques C."/>
            <person name="Donnadieu C."/>
            <person name="Bouchez O."/>
            <person name="Klopp C."/>
            <person name="Cabau C."/>
            <person name="Zahm M."/>
        </authorList>
    </citation>
    <scope>NUCLEOTIDE SEQUENCE [LARGE SCALE GENOMIC DNA]</scope>
    <source>
        <strain evidence="2">RS831</strain>
        <tissue evidence="2">Whole body</tissue>
    </source>
</reference>
<dbReference type="EMBL" id="CM012450">
    <property type="protein sequence ID" value="RVE64125.1"/>
    <property type="molecule type" value="Genomic_DNA"/>
</dbReference>
<organism evidence="2 3">
    <name type="scientific">Oryzias javanicus</name>
    <name type="common">Javanese ricefish</name>
    <name type="synonym">Aplocheilus javanicus</name>
    <dbReference type="NCBI Taxonomy" id="123683"/>
    <lineage>
        <taxon>Eukaryota</taxon>
        <taxon>Metazoa</taxon>
        <taxon>Chordata</taxon>
        <taxon>Craniata</taxon>
        <taxon>Vertebrata</taxon>
        <taxon>Euteleostomi</taxon>
        <taxon>Actinopterygii</taxon>
        <taxon>Neopterygii</taxon>
        <taxon>Teleostei</taxon>
        <taxon>Neoteleostei</taxon>
        <taxon>Acanthomorphata</taxon>
        <taxon>Ovalentaria</taxon>
        <taxon>Atherinomorphae</taxon>
        <taxon>Beloniformes</taxon>
        <taxon>Adrianichthyidae</taxon>
        <taxon>Oryziinae</taxon>
        <taxon>Oryzias</taxon>
    </lineage>
</organism>
<proteinExistence type="predicted"/>
<reference evidence="2 3" key="2">
    <citation type="submission" date="2019-01" db="EMBL/GenBank/DDBJ databases">
        <title>A chromosome length genome reference of the Java medaka (oryzias javanicus).</title>
        <authorList>
            <person name="Herpin A."/>
            <person name="Takehana Y."/>
            <person name="Naruse K."/>
            <person name="Ansai S."/>
            <person name="Kawaguchi M."/>
        </authorList>
    </citation>
    <scope>NUCLEOTIDE SEQUENCE [LARGE SCALE GENOMIC DNA]</scope>
    <source>
        <strain evidence="2">RS831</strain>
        <tissue evidence="2">Whole body</tissue>
    </source>
</reference>
<feature type="compositionally biased region" description="Basic and acidic residues" evidence="1">
    <location>
        <begin position="275"/>
        <end position="284"/>
    </location>
</feature>
<feature type="region of interest" description="Disordered" evidence="1">
    <location>
        <begin position="1"/>
        <end position="34"/>
    </location>
</feature>
<feature type="compositionally biased region" description="Basic and acidic residues" evidence="1">
    <location>
        <begin position="1"/>
        <end position="23"/>
    </location>
</feature>
<sequence length="352" mass="39987">MDRYRRQVRLRRDSGFSKNRDTPLKPTRRRRDRKRRLLPNKQFDTLVEESEDGGTSLSAGRRAGAVLANTVPLHHNSVSRFKLQKKTATPVCHQNLTQTSIANIKASPVLKSFGTGDTPESVTSCSMDTNSTFNSEENGDMETQSFLNREEMLAINCHLKNSTLLDVSHAKSIHAYHPPNMSTILDASTHVAEKNSEISYRTETLTENKSPGMKSPQNFVGRRPIVCRKRVSFKSPIISEPLKEKHVPSPSAINYTISKLSRTPEWTKPDAQTPKTHENSTGKEITLRLKRPVETNTEKVMFFDFASNSERDAAFQDMRDRSAKLRRSFYFPFTFGTQSPLCNYSKSELIWS</sequence>
<accession>A0A3S2MPZ5</accession>